<gene>
    <name evidence="1" type="ORF">QAD02_006670</name>
</gene>
<name>A0ACC2N1Z4_9HYME</name>
<dbReference type="Proteomes" id="UP001239111">
    <property type="component" value="Chromosome 4"/>
</dbReference>
<proteinExistence type="predicted"/>
<evidence type="ECO:0000313" key="2">
    <source>
        <dbReference type="Proteomes" id="UP001239111"/>
    </source>
</evidence>
<feature type="non-terminal residue" evidence="1">
    <location>
        <position position="1"/>
    </location>
</feature>
<keyword evidence="2" id="KW-1185">Reference proteome</keyword>
<comment type="caution">
    <text evidence="1">The sequence shown here is derived from an EMBL/GenBank/DDBJ whole genome shotgun (WGS) entry which is preliminary data.</text>
</comment>
<sequence length="842" mass="97013">QLTGKLLINVFQSAVKSKTPLNLEEIFDSIDKVVDDKEPAVRSSLVECLPHVALIYQETAAEEDLKELTDRILSIIFLYLYEQDNQVRQDAQQAFRMLLERKLLDERQIEQDVCNVIVELSCNQCPELQTLALSLMTKISPYIGDVLTEKLFLDRFLELCSSESFFVRRVCASIVGEFCTIMSKETIFNKLMLTYTNLCQDKMWGVRKTSVDVMMSVARCVPLSMRRGLLSKLLCQHLSDESRWVRRSAYEILGPFISTFAKQFHELICDQKGDLVLVHENERGWPRFNVVPVAKVSDILAENLPKQAPHLGDGMFQFEQLKEERRNVSVRRKVIRKEHQKLNQVIEDSNRLDSNLADEYESFNTFQYYHNPPDTMPLDPALVESIINDNEKWKSDVSKKKDIALKKQQTQRLRKLRLERFRRMESDGNPKVEESEQSDDNDNKHQDVQNQTDGDLIESWADTGKTTYDEEPSNLQRHSSTSSLATMCGAEEDKLSKRSFPKLDPKNLDLWEPLGDEDDIVPMILINHFVSMAELQSNSNDIGPDLDYHCAFSFPAVVLTLGKENWHQLKDAYQALASAVAWKVRSTLASSIHEIASIIEKDLAARDLVPIYNGFIKDLDEVKIGALKHFATFLKVLSPQDRMQYLPKLNDFLVTDSKWNWRLREEFVKQLSEIILLYQRIDVAQYIAPLLLHLMQDRVAAVRQEALDAVAKTIAYLANQSDDALAIAMIQEMRDLLMAHATERWMIRQTYALVCSKLVSNLVVSNETFARELLPYLLDLTTDRVPNVRLVVARTLARDVVRIPDFPEMELMNQVQLKLKAMQSDNDRDVRIFASEVEEKFY</sequence>
<evidence type="ECO:0000313" key="1">
    <source>
        <dbReference type="EMBL" id="KAJ8665008.1"/>
    </source>
</evidence>
<reference evidence="1" key="1">
    <citation type="submission" date="2023-04" db="EMBL/GenBank/DDBJ databases">
        <title>A chromosome-level genome assembly of the parasitoid wasp Eretmocerus hayati.</title>
        <authorList>
            <person name="Zhong Y."/>
            <person name="Liu S."/>
            <person name="Liu Y."/>
        </authorList>
    </citation>
    <scope>NUCLEOTIDE SEQUENCE</scope>
    <source>
        <strain evidence="1">ZJU_SS_LIU_2023</strain>
    </source>
</reference>
<accession>A0ACC2N1Z4</accession>
<organism evidence="1 2">
    <name type="scientific">Eretmocerus hayati</name>
    <dbReference type="NCBI Taxonomy" id="131215"/>
    <lineage>
        <taxon>Eukaryota</taxon>
        <taxon>Metazoa</taxon>
        <taxon>Ecdysozoa</taxon>
        <taxon>Arthropoda</taxon>
        <taxon>Hexapoda</taxon>
        <taxon>Insecta</taxon>
        <taxon>Pterygota</taxon>
        <taxon>Neoptera</taxon>
        <taxon>Endopterygota</taxon>
        <taxon>Hymenoptera</taxon>
        <taxon>Apocrita</taxon>
        <taxon>Proctotrupomorpha</taxon>
        <taxon>Chalcidoidea</taxon>
        <taxon>Aphelinidae</taxon>
        <taxon>Aphelininae</taxon>
        <taxon>Eretmocerus</taxon>
    </lineage>
</organism>
<dbReference type="EMBL" id="CM056744">
    <property type="protein sequence ID" value="KAJ8665008.1"/>
    <property type="molecule type" value="Genomic_DNA"/>
</dbReference>
<protein>
    <submittedName>
        <fullName evidence="1">Uncharacterized protein</fullName>
    </submittedName>
</protein>